<dbReference type="PANTHER" id="PTHR33365">
    <property type="entry name" value="YALI0B05434P"/>
    <property type="match status" value="1"/>
</dbReference>
<keyword evidence="2" id="KW-0472">Membrane</keyword>
<name>A0A194WV95_MOLSC</name>
<dbReference type="RefSeq" id="XP_018065867.1">
    <property type="nucleotide sequence ID" value="XM_018215765.1"/>
</dbReference>
<keyword evidence="2" id="KW-1133">Transmembrane helix</keyword>
<dbReference type="Proteomes" id="UP000070700">
    <property type="component" value="Unassembled WGS sequence"/>
</dbReference>
<dbReference type="PANTHER" id="PTHR33365:SF6">
    <property type="entry name" value="OXIDASE USTYA"/>
    <property type="match status" value="1"/>
</dbReference>
<dbReference type="EMBL" id="KQ947426">
    <property type="protein sequence ID" value="KUJ11512.1"/>
    <property type="molecule type" value="Genomic_DNA"/>
</dbReference>
<keyword evidence="4" id="KW-1185">Reference proteome</keyword>
<keyword evidence="2" id="KW-0812">Transmembrane</keyword>
<evidence type="ECO:0000256" key="1">
    <source>
        <dbReference type="ARBA" id="ARBA00035112"/>
    </source>
</evidence>
<gene>
    <name evidence="3" type="ORF">LY89DRAFT_688748</name>
</gene>
<dbReference type="KEGG" id="psco:LY89DRAFT_688748"/>
<proteinExistence type="inferred from homology"/>
<reference evidence="3 4" key="1">
    <citation type="submission" date="2015-10" db="EMBL/GenBank/DDBJ databases">
        <title>Full genome of DAOMC 229536 Phialocephala scopiformis, a fungal endophyte of spruce producing the potent anti-insectan compound rugulosin.</title>
        <authorList>
            <consortium name="DOE Joint Genome Institute"/>
            <person name="Walker A.K."/>
            <person name="Frasz S.L."/>
            <person name="Seifert K.A."/>
            <person name="Miller J.D."/>
            <person name="Mondo S.J."/>
            <person name="Labutti K."/>
            <person name="Lipzen A."/>
            <person name="Dockter R."/>
            <person name="Kennedy M."/>
            <person name="Grigoriev I.V."/>
            <person name="Spatafora J.W."/>
        </authorList>
    </citation>
    <scope>NUCLEOTIDE SEQUENCE [LARGE SCALE GENOMIC DNA]</scope>
    <source>
        <strain evidence="3 4">CBS 120377</strain>
    </source>
</reference>
<comment type="similarity">
    <text evidence="1">Belongs to the ustYa family.</text>
</comment>
<feature type="transmembrane region" description="Helical" evidence="2">
    <location>
        <begin position="37"/>
        <end position="59"/>
    </location>
</feature>
<protein>
    <submittedName>
        <fullName evidence="3">Uncharacterized protein</fullName>
    </submittedName>
</protein>
<evidence type="ECO:0000256" key="2">
    <source>
        <dbReference type="SAM" id="Phobius"/>
    </source>
</evidence>
<evidence type="ECO:0000313" key="3">
    <source>
        <dbReference type="EMBL" id="KUJ11512.1"/>
    </source>
</evidence>
<dbReference type="InterPro" id="IPR021765">
    <property type="entry name" value="UstYa-like"/>
</dbReference>
<evidence type="ECO:0000313" key="4">
    <source>
        <dbReference type="Proteomes" id="UP000070700"/>
    </source>
</evidence>
<dbReference type="STRING" id="149040.A0A194WV95"/>
<dbReference type="GO" id="GO:0043386">
    <property type="term" value="P:mycotoxin biosynthetic process"/>
    <property type="evidence" value="ECO:0007669"/>
    <property type="project" value="InterPro"/>
</dbReference>
<dbReference type="InParanoid" id="A0A194WV95"/>
<dbReference type="GeneID" id="28825491"/>
<organism evidence="3 4">
    <name type="scientific">Mollisia scopiformis</name>
    <name type="common">Conifer needle endophyte fungus</name>
    <name type="synonym">Phialocephala scopiformis</name>
    <dbReference type="NCBI Taxonomy" id="149040"/>
    <lineage>
        <taxon>Eukaryota</taxon>
        <taxon>Fungi</taxon>
        <taxon>Dikarya</taxon>
        <taxon>Ascomycota</taxon>
        <taxon>Pezizomycotina</taxon>
        <taxon>Leotiomycetes</taxon>
        <taxon>Helotiales</taxon>
        <taxon>Mollisiaceae</taxon>
        <taxon>Mollisia</taxon>
    </lineage>
</organism>
<dbReference type="OrthoDB" id="3687641at2759"/>
<dbReference type="Pfam" id="PF11807">
    <property type="entry name" value="UstYa"/>
    <property type="match status" value="1"/>
</dbReference>
<accession>A0A194WV95</accession>
<dbReference type="AlphaFoldDB" id="A0A194WV95"/>
<sequence length="271" mass="31755">MEKDSKEYLLVQDGDESDDGHIYQSRSSSNLGSKLKWTSLVLLALSILLNICLVMKMSILKTALDTRGRSKYAGLEFSERILYHTETEYSHKNETYAEELWETIDTNPVAITLSYEYARENDLLEPRPFPWDESKGLFYINGFHQLHCLKLIKRSLSEYRLDLPQTLERQHISHCLDALRQNVLCAADDTPMPTLHSHATGDNQAMQCRSWDKLIEWARDPEKDACYRIVDEYKDPVHNLERFAYCSEDSRYYETMTNYFAKWGHKNLFDD</sequence>